<reference evidence="12 13" key="1">
    <citation type="journal article" date="2013" name="Genome Announc.">
        <title>Genome sequences for three denitrifying bacterial strains isolated from a uranium- and nitrate-contaminated subsurface environment.</title>
        <authorList>
            <person name="Venkatramanan R."/>
            <person name="Prakash O."/>
            <person name="Woyke T."/>
            <person name="Chain P."/>
            <person name="Goodwin L.A."/>
            <person name="Watson D."/>
            <person name="Brooks S."/>
            <person name="Kostka J.E."/>
            <person name="Green S.J."/>
        </authorList>
    </citation>
    <scope>NUCLEOTIDE SEQUENCE [LARGE SCALE GENOMIC DNA]</scope>
    <source>
        <strain evidence="12 13">1NES1</strain>
    </source>
</reference>
<dbReference type="SUPFAM" id="SSF47384">
    <property type="entry name" value="Homodimeric domain of signal transducing histidine kinase"/>
    <property type="match status" value="1"/>
</dbReference>
<dbReference type="PANTHER" id="PTHR44936:SF10">
    <property type="entry name" value="SENSOR PROTEIN RSTB"/>
    <property type="match status" value="1"/>
</dbReference>
<keyword evidence="10" id="KW-1133">Transmembrane helix</keyword>
<dbReference type="InterPro" id="IPR050980">
    <property type="entry name" value="2C_sensor_his_kinase"/>
</dbReference>
<keyword evidence="7" id="KW-0547">Nucleotide-binding</keyword>
<dbReference type="Gene3D" id="1.10.287.130">
    <property type="match status" value="1"/>
</dbReference>
<keyword evidence="4" id="KW-1003">Cell membrane</keyword>
<dbReference type="eggNOG" id="COG0642">
    <property type="taxonomic scope" value="Bacteria"/>
</dbReference>
<dbReference type="HOGENOM" id="CLU_046130_1_1_5"/>
<dbReference type="KEGG" id="hdt:HYPDE_22588"/>
<dbReference type="PROSITE" id="PS50109">
    <property type="entry name" value="HIS_KIN"/>
    <property type="match status" value="1"/>
</dbReference>
<proteinExistence type="predicted"/>
<dbReference type="InterPro" id="IPR003661">
    <property type="entry name" value="HisK_dim/P_dom"/>
</dbReference>
<gene>
    <name evidence="12" type="ORF">HYPDE_22588</name>
</gene>
<keyword evidence="9" id="KW-0067">ATP-binding</keyword>
<dbReference type="NCBIfam" id="NF033792">
    <property type="entry name" value="ActS_PrrB_HisK"/>
    <property type="match status" value="1"/>
</dbReference>
<evidence type="ECO:0000256" key="6">
    <source>
        <dbReference type="ARBA" id="ARBA00022679"/>
    </source>
</evidence>
<evidence type="ECO:0000256" key="7">
    <source>
        <dbReference type="ARBA" id="ARBA00022741"/>
    </source>
</evidence>
<keyword evidence="10" id="KW-0812">Transmembrane</keyword>
<dbReference type="Pfam" id="PF00512">
    <property type="entry name" value="HisKA"/>
    <property type="match status" value="1"/>
</dbReference>
<dbReference type="STRING" id="670307.HYPDE_22588"/>
<feature type="domain" description="Histidine kinase" evidence="11">
    <location>
        <begin position="231"/>
        <end position="451"/>
    </location>
</feature>
<evidence type="ECO:0000259" key="11">
    <source>
        <dbReference type="PROSITE" id="PS50109"/>
    </source>
</evidence>
<dbReference type="CDD" id="cd00082">
    <property type="entry name" value="HisKA"/>
    <property type="match status" value="1"/>
</dbReference>
<evidence type="ECO:0000313" key="12">
    <source>
        <dbReference type="EMBL" id="AGK56204.1"/>
    </source>
</evidence>
<dbReference type="Proteomes" id="UP000005952">
    <property type="component" value="Chromosome"/>
</dbReference>
<dbReference type="InterPro" id="IPR005467">
    <property type="entry name" value="His_kinase_dom"/>
</dbReference>
<dbReference type="GO" id="GO:0000155">
    <property type="term" value="F:phosphorelay sensor kinase activity"/>
    <property type="evidence" value="ECO:0007669"/>
    <property type="project" value="InterPro"/>
</dbReference>
<dbReference type="EC" id="2.7.13.3" evidence="3"/>
<dbReference type="InterPro" id="IPR047770">
    <property type="entry name" value="RegB"/>
</dbReference>
<dbReference type="PRINTS" id="PR00344">
    <property type="entry name" value="BCTRLSENSOR"/>
</dbReference>
<evidence type="ECO:0000313" key="13">
    <source>
        <dbReference type="Proteomes" id="UP000005952"/>
    </source>
</evidence>
<dbReference type="AlphaFoldDB" id="N0AYI8"/>
<evidence type="ECO:0000256" key="3">
    <source>
        <dbReference type="ARBA" id="ARBA00012438"/>
    </source>
</evidence>
<accession>N0AYI8</accession>
<keyword evidence="5" id="KW-0597">Phosphoprotein</keyword>
<feature type="transmembrane region" description="Helical" evidence="10">
    <location>
        <begin position="39"/>
        <end position="57"/>
    </location>
</feature>
<evidence type="ECO:0000256" key="10">
    <source>
        <dbReference type="SAM" id="Phobius"/>
    </source>
</evidence>
<evidence type="ECO:0000256" key="9">
    <source>
        <dbReference type="ARBA" id="ARBA00022840"/>
    </source>
</evidence>
<evidence type="ECO:0000256" key="4">
    <source>
        <dbReference type="ARBA" id="ARBA00022475"/>
    </source>
</evidence>
<dbReference type="SUPFAM" id="SSF55874">
    <property type="entry name" value="ATPase domain of HSP90 chaperone/DNA topoisomerase II/histidine kinase"/>
    <property type="match status" value="1"/>
</dbReference>
<comment type="catalytic activity">
    <reaction evidence="1">
        <text>ATP + protein L-histidine = ADP + protein N-phospho-L-histidine.</text>
        <dbReference type="EC" id="2.7.13.3"/>
    </reaction>
</comment>
<dbReference type="InterPro" id="IPR036097">
    <property type="entry name" value="HisK_dim/P_sf"/>
</dbReference>
<dbReference type="SMART" id="SM00387">
    <property type="entry name" value="HATPase_c"/>
    <property type="match status" value="1"/>
</dbReference>
<dbReference type="Pfam" id="PF02518">
    <property type="entry name" value="HATPase_c"/>
    <property type="match status" value="1"/>
</dbReference>
<dbReference type="EMBL" id="CP005587">
    <property type="protein sequence ID" value="AGK56204.1"/>
    <property type="molecule type" value="Genomic_DNA"/>
</dbReference>
<comment type="subcellular location">
    <subcellularLocation>
        <location evidence="2">Cell membrane</location>
        <topology evidence="2">Multi-pass membrane protein</topology>
    </subcellularLocation>
</comment>
<feature type="transmembrane region" description="Helical" evidence="10">
    <location>
        <begin position="178"/>
        <end position="196"/>
    </location>
</feature>
<protein>
    <recommendedName>
        <fullName evidence="3">histidine kinase</fullName>
        <ecNumber evidence="3">2.7.13.3</ecNumber>
    </recommendedName>
</protein>
<evidence type="ECO:0000256" key="5">
    <source>
        <dbReference type="ARBA" id="ARBA00022553"/>
    </source>
</evidence>
<keyword evidence="10" id="KW-0472">Membrane</keyword>
<keyword evidence="6" id="KW-0808">Transferase</keyword>
<dbReference type="InterPro" id="IPR003594">
    <property type="entry name" value="HATPase_dom"/>
</dbReference>
<sequence>MDFSAMSTPAERNTAVAPVLKGIVNERESQLRLVTSVRLRWMAVLGQLAAVALIRLFYGFPFNIGNCLILIAMSAWLNVFLSIRYPARYRLSTSLAFGLLVYDILQLAGLLYFTGGIQNPFSVLLVAPVTVAAATQPMRYTIVLGAIVVIAGGLLISFHDPLPWYEGMRFELPRDYKIGSLMALTASMTFMAFYTWRLNKEARQMSAALAATDMVLASEQRLHALDGLAAAAAHELGTPLSTITLVAKELEHELGVESRFRDDLQLLHSQAKRCREILQKLTRKPGEQDPMHASITTMELLEEASAAHRAAGKRIIISAHPLPGLDEAAREEPVGYRRPGVIYGLGNLIENAVSFAASEVQLSARWNAAHVVVTIIDDGQGFKPEMMDNIGEPYVTSRRYEEKGDKGHSGLGLGLFIAKTLLERSGATVTFSNQPPPRSGAIVQISWPRSAFELPLGAFDWPGARGRKANTA</sequence>
<dbReference type="InterPro" id="IPR004358">
    <property type="entry name" value="Sig_transdc_His_kin-like_C"/>
</dbReference>
<dbReference type="InterPro" id="IPR036890">
    <property type="entry name" value="HATPase_C_sf"/>
</dbReference>
<feature type="transmembrane region" description="Helical" evidence="10">
    <location>
        <begin position="95"/>
        <end position="113"/>
    </location>
</feature>
<evidence type="ECO:0000256" key="8">
    <source>
        <dbReference type="ARBA" id="ARBA00022777"/>
    </source>
</evidence>
<keyword evidence="8 12" id="KW-0418">Kinase</keyword>
<organism evidence="12 13">
    <name type="scientific">Hyphomicrobium denitrificans 1NES1</name>
    <dbReference type="NCBI Taxonomy" id="670307"/>
    <lineage>
        <taxon>Bacteria</taxon>
        <taxon>Pseudomonadati</taxon>
        <taxon>Pseudomonadota</taxon>
        <taxon>Alphaproteobacteria</taxon>
        <taxon>Hyphomicrobiales</taxon>
        <taxon>Hyphomicrobiaceae</taxon>
        <taxon>Hyphomicrobium</taxon>
    </lineage>
</organism>
<feature type="transmembrane region" description="Helical" evidence="10">
    <location>
        <begin position="140"/>
        <end position="158"/>
    </location>
</feature>
<dbReference type="Pfam" id="PF25323">
    <property type="entry name" value="6TM_PilS"/>
    <property type="match status" value="1"/>
</dbReference>
<evidence type="ECO:0000256" key="2">
    <source>
        <dbReference type="ARBA" id="ARBA00004651"/>
    </source>
</evidence>
<evidence type="ECO:0000256" key="1">
    <source>
        <dbReference type="ARBA" id="ARBA00000085"/>
    </source>
</evidence>
<dbReference type="PANTHER" id="PTHR44936">
    <property type="entry name" value="SENSOR PROTEIN CREC"/>
    <property type="match status" value="1"/>
</dbReference>
<dbReference type="SMART" id="SM00388">
    <property type="entry name" value="HisKA"/>
    <property type="match status" value="1"/>
</dbReference>
<dbReference type="GO" id="GO:0005886">
    <property type="term" value="C:plasma membrane"/>
    <property type="evidence" value="ECO:0007669"/>
    <property type="project" value="UniProtKB-SubCell"/>
</dbReference>
<name>N0AYI8_9HYPH</name>
<dbReference type="Gene3D" id="3.30.565.10">
    <property type="entry name" value="Histidine kinase-like ATPase, C-terminal domain"/>
    <property type="match status" value="1"/>
</dbReference>
<keyword evidence="13" id="KW-1185">Reference proteome</keyword>
<dbReference type="GO" id="GO:0005524">
    <property type="term" value="F:ATP binding"/>
    <property type="evidence" value="ECO:0007669"/>
    <property type="project" value="UniProtKB-KW"/>
</dbReference>
<feature type="transmembrane region" description="Helical" evidence="10">
    <location>
        <begin position="63"/>
        <end position="83"/>
    </location>
</feature>